<dbReference type="HOGENOM" id="CLU_2102978_0_0_1"/>
<feature type="chain" id="PRO_5004577092" evidence="2">
    <location>
        <begin position="22"/>
        <end position="116"/>
    </location>
</feature>
<keyword evidence="4" id="KW-1185">Reference proteome</keyword>
<sequence length="116" mass="13356">MNKSFLLLVVVCILLLENSKGYGQHMPPYSLQPALESLHRRDAIAGHVPSQSQIDYNDEDVNEPNPSRNSKIDRLIAAYLAKDYLEDDDSEDGNYFLPEEKKKSYFRERDEKVDPP</sequence>
<dbReference type="Proteomes" id="UP000015102">
    <property type="component" value="Unassembled WGS sequence"/>
</dbReference>
<reference evidence="3" key="2">
    <citation type="submission" date="2015-06" db="UniProtKB">
        <authorList>
            <consortium name="EnsemblMetazoa"/>
        </authorList>
    </citation>
    <scope>IDENTIFICATION</scope>
</reference>
<feature type="signal peptide" evidence="2">
    <location>
        <begin position="1"/>
        <end position="21"/>
    </location>
</feature>
<accession>T1GR23</accession>
<organism evidence="3 4">
    <name type="scientific">Megaselia scalaris</name>
    <name type="common">Humpbacked fly</name>
    <name type="synonym">Phora scalaris</name>
    <dbReference type="NCBI Taxonomy" id="36166"/>
    <lineage>
        <taxon>Eukaryota</taxon>
        <taxon>Metazoa</taxon>
        <taxon>Ecdysozoa</taxon>
        <taxon>Arthropoda</taxon>
        <taxon>Hexapoda</taxon>
        <taxon>Insecta</taxon>
        <taxon>Pterygota</taxon>
        <taxon>Neoptera</taxon>
        <taxon>Endopterygota</taxon>
        <taxon>Diptera</taxon>
        <taxon>Brachycera</taxon>
        <taxon>Muscomorpha</taxon>
        <taxon>Platypezoidea</taxon>
        <taxon>Phoridae</taxon>
        <taxon>Megaseliini</taxon>
        <taxon>Megaselia</taxon>
    </lineage>
</organism>
<dbReference type="EnsemblMetazoa" id="MESCA006094-RA">
    <property type="protein sequence ID" value="MESCA006094-PA"/>
    <property type="gene ID" value="MESCA006094"/>
</dbReference>
<protein>
    <submittedName>
        <fullName evidence="3">Uncharacterized protein</fullName>
    </submittedName>
</protein>
<keyword evidence="2" id="KW-0732">Signal</keyword>
<reference evidence="4" key="1">
    <citation type="submission" date="2013-02" db="EMBL/GenBank/DDBJ databases">
        <authorList>
            <person name="Hughes D."/>
        </authorList>
    </citation>
    <scope>NUCLEOTIDE SEQUENCE</scope>
    <source>
        <strain>Durham</strain>
        <strain evidence="4">NC isolate 2 -- Noor lab</strain>
    </source>
</reference>
<dbReference type="AlphaFoldDB" id="T1GR23"/>
<name>T1GR23_MEGSC</name>
<evidence type="ECO:0000313" key="4">
    <source>
        <dbReference type="Proteomes" id="UP000015102"/>
    </source>
</evidence>
<proteinExistence type="predicted"/>
<evidence type="ECO:0000256" key="1">
    <source>
        <dbReference type="SAM" id="MobiDB-lite"/>
    </source>
</evidence>
<evidence type="ECO:0000256" key="2">
    <source>
        <dbReference type="SAM" id="SignalP"/>
    </source>
</evidence>
<dbReference type="EMBL" id="CAQQ02192500">
    <property type="status" value="NOT_ANNOTATED_CDS"/>
    <property type="molecule type" value="Genomic_DNA"/>
</dbReference>
<feature type="region of interest" description="Disordered" evidence="1">
    <location>
        <begin position="46"/>
        <end position="69"/>
    </location>
</feature>
<evidence type="ECO:0000313" key="3">
    <source>
        <dbReference type="EnsemblMetazoa" id="MESCA006094-PA"/>
    </source>
</evidence>